<protein>
    <recommendedName>
        <fullName evidence="3">Reverse transcriptase</fullName>
    </recommendedName>
</protein>
<proteinExistence type="predicted"/>
<keyword evidence="2" id="KW-1185">Reference proteome</keyword>
<organism evidence="1 2">
    <name type="scientific">Periplaneta americana</name>
    <name type="common">American cockroach</name>
    <name type="synonym">Blatta americana</name>
    <dbReference type="NCBI Taxonomy" id="6978"/>
    <lineage>
        <taxon>Eukaryota</taxon>
        <taxon>Metazoa</taxon>
        <taxon>Ecdysozoa</taxon>
        <taxon>Arthropoda</taxon>
        <taxon>Hexapoda</taxon>
        <taxon>Insecta</taxon>
        <taxon>Pterygota</taxon>
        <taxon>Neoptera</taxon>
        <taxon>Polyneoptera</taxon>
        <taxon>Dictyoptera</taxon>
        <taxon>Blattodea</taxon>
        <taxon>Blattoidea</taxon>
        <taxon>Blattidae</taxon>
        <taxon>Blattinae</taxon>
        <taxon>Periplaneta</taxon>
    </lineage>
</organism>
<reference evidence="1 2" key="1">
    <citation type="journal article" date="2022" name="Allergy">
        <title>Genome assembly and annotation of Periplaneta americana reveal a comprehensive cockroach allergen profile.</title>
        <authorList>
            <person name="Wang L."/>
            <person name="Xiong Q."/>
            <person name="Saelim N."/>
            <person name="Wang L."/>
            <person name="Nong W."/>
            <person name="Wan A.T."/>
            <person name="Shi M."/>
            <person name="Liu X."/>
            <person name="Cao Q."/>
            <person name="Hui J.H.L."/>
            <person name="Sookrung N."/>
            <person name="Leung T.F."/>
            <person name="Tungtrongchitr A."/>
            <person name="Tsui S.K.W."/>
        </authorList>
    </citation>
    <scope>NUCLEOTIDE SEQUENCE [LARGE SCALE GENOMIC DNA]</scope>
    <source>
        <strain evidence="1">PWHHKU_190912</strain>
    </source>
</reference>
<evidence type="ECO:0000313" key="2">
    <source>
        <dbReference type="Proteomes" id="UP001148838"/>
    </source>
</evidence>
<dbReference type="EMBL" id="JAJSOF020000036">
    <property type="protein sequence ID" value="KAJ4428684.1"/>
    <property type="molecule type" value="Genomic_DNA"/>
</dbReference>
<evidence type="ECO:0008006" key="3">
    <source>
        <dbReference type="Google" id="ProtNLM"/>
    </source>
</evidence>
<accession>A0ABQ8S3U4</accession>
<name>A0ABQ8S3U4_PERAM</name>
<gene>
    <name evidence="1" type="ORF">ANN_25677</name>
</gene>
<evidence type="ECO:0000313" key="1">
    <source>
        <dbReference type="EMBL" id="KAJ4428684.1"/>
    </source>
</evidence>
<comment type="caution">
    <text evidence="1">The sequence shown here is derived from an EMBL/GenBank/DDBJ whole genome shotgun (WGS) entry which is preliminary data.</text>
</comment>
<sequence length="195" mass="22534">MLKMIAMVAPVRSLPGRSTGTTHCRHCSEYETLPHVLGSCPQGQVLRIKRYNTIRSMIADALRSKNLDVHEEVHCIADGGSNRRIDIIAINRNKQTAEIIDPTIRFLRAHDSVPIGEIQLRKNHSYRSLLRSERHHPENLLEEENVEISKVEGKVEGERKSVEVEWKFADEREIAKRKRKQNKKKEVVEERNSQD</sequence>
<dbReference type="Proteomes" id="UP001148838">
    <property type="component" value="Unassembled WGS sequence"/>
</dbReference>